<organism evidence="1 2">
    <name type="scientific">Streptomyces phage Evy</name>
    <dbReference type="NCBI Taxonomy" id="2588514"/>
    <lineage>
        <taxon>Viruses</taxon>
        <taxon>Duplodnaviria</taxon>
        <taxon>Heunggongvirae</taxon>
        <taxon>Uroviricota</taxon>
        <taxon>Caudoviricetes</taxon>
        <taxon>Stanwilliamsviridae</taxon>
        <taxon>Boydwoodruffvirinae</taxon>
        <taxon>Samistivirus</taxon>
        <taxon>Samistivirus evy</taxon>
    </lineage>
</organism>
<dbReference type="Proteomes" id="UP000315413">
    <property type="component" value="Segment"/>
</dbReference>
<dbReference type="EMBL" id="MK977711">
    <property type="protein sequence ID" value="QDH94030.1"/>
    <property type="molecule type" value="Genomic_DNA"/>
</dbReference>
<accession>A0A514DK84</accession>
<name>A0A514DK84_9CAUD</name>
<dbReference type="RefSeq" id="YP_010103539.1">
    <property type="nucleotide sequence ID" value="NC_055809.1"/>
</dbReference>
<proteinExistence type="predicted"/>
<reference evidence="1 2" key="1">
    <citation type="submission" date="2019-05" db="EMBL/GenBank/DDBJ databases">
        <authorList>
            <person name="Anderson M.E."/>
            <person name="Poser W.S.A."/>
            <person name="Smith D.I."/>
            <person name="Mcgriff A.K."/>
            <person name="Powell E.A."/>
            <person name="Stamm J."/>
            <person name="Caruso S.M."/>
            <person name="Garlena R.A."/>
            <person name="Russell D.A."/>
            <person name="Pope W.H."/>
            <person name="Jacobs-Sera D."/>
            <person name="Hatfull G.F."/>
        </authorList>
    </citation>
    <scope>NUCLEOTIDE SEQUENCE [LARGE SCALE GENOMIC DNA]</scope>
</reference>
<evidence type="ECO:0000313" key="2">
    <source>
        <dbReference type="Proteomes" id="UP000315413"/>
    </source>
</evidence>
<dbReference type="KEGG" id="vg:65121434"/>
<evidence type="ECO:0000313" key="1">
    <source>
        <dbReference type="EMBL" id="QDH94030.1"/>
    </source>
</evidence>
<sequence>MKRGSRIQVRYFVDTKTMTDYSGSKGQALTRERGNKWGVRIDGRKGPNLIIPEGQLKEIPWEQGE</sequence>
<keyword evidence="2" id="KW-1185">Reference proteome</keyword>
<dbReference type="GeneID" id="65121434"/>
<gene>
    <name evidence="1" type="primary">194</name>
    <name evidence="1" type="ORF">SEA_EVY_194</name>
</gene>
<protein>
    <submittedName>
        <fullName evidence="1">Uncharacterized protein</fullName>
    </submittedName>
</protein>